<reference evidence="3" key="1">
    <citation type="submission" date="2016-10" db="EMBL/GenBank/DDBJ databases">
        <authorList>
            <person name="Varghese N."/>
            <person name="Submissions S."/>
        </authorList>
    </citation>
    <scope>NUCLEOTIDE SEQUENCE [LARGE SCALE GENOMIC DNA]</scope>
    <source>
        <strain evidence="3">CGMCC 1.6199</strain>
    </source>
</reference>
<dbReference type="PROSITE" id="PS51704">
    <property type="entry name" value="GP_PDE"/>
    <property type="match status" value="1"/>
</dbReference>
<dbReference type="PANTHER" id="PTHR46211">
    <property type="entry name" value="GLYCEROPHOSPHORYL DIESTER PHOSPHODIESTERASE"/>
    <property type="match status" value="1"/>
</dbReference>
<feature type="domain" description="GP-PDE" evidence="1">
    <location>
        <begin position="42"/>
        <end position="297"/>
    </location>
</feature>
<evidence type="ECO:0000313" key="2">
    <source>
        <dbReference type="EMBL" id="SDM31096.1"/>
    </source>
</evidence>
<dbReference type="InterPro" id="IPR017946">
    <property type="entry name" value="PLC-like_Pdiesterase_TIM-brl"/>
</dbReference>
<dbReference type="Proteomes" id="UP000182347">
    <property type="component" value="Unassembled WGS sequence"/>
</dbReference>
<dbReference type="GO" id="GO:0008081">
    <property type="term" value="F:phosphoric diester hydrolase activity"/>
    <property type="evidence" value="ECO:0007669"/>
    <property type="project" value="InterPro"/>
</dbReference>
<organism evidence="2 3">
    <name type="scientific">Sediminibacillus halophilus</name>
    <dbReference type="NCBI Taxonomy" id="482461"/>
    <lineage>
        <taxon>Bacteria</taxon>
        <taxon>Bacillati</taxon>
        <taxon>Bacillota</taxon>
        <taxon>Bacilli</taxon>
        <taxon>Bacillales</taxon>
        <taxon>Bacillaceae</taxon>
        <taxon>Sediminibacillus</taxon>
    </lineage>
</organism>
<evidence type="ECO:0000313" key="3">
    <source>
        <dbReference type="Proteomes" id="UP000182347"/>
    </source>
</evidence>
<dbReference type="CDD" id="cd08601">
    <property type="entry name" value="GDPD_SaGlpQ_like"/>
    <property type="match status" value="1"/>
</dbReference>
<dbReference type="STRING" id="482461.SAMN05216244_2307"/>
<dbReference type="AlphaFoldDB" id="A0A1G9S6I9"/>
<dbReference type="OrthoDB" id="384721at2"/>
<dbReference type="Pfam" id="PF03009">
    <property type="entry name" value="GDPD"/>
    <property type="match status" value="1"/>
</dbReference>
<dbReference type="GO" id="GO:0006629">
    <property type="term" value="P:lipid metabolic process"/>
    <property type="evidence" value="ECO:0007669"/>
    <property type="project" value="InterPro"/>
</dbReference>
<evidence type="ECO:0000259" key="1">
    <source>
        <dbReference type="PROSITE" id="PS51704"/>
    </source>
</evidence>
<dbReference type="EMBL" id="FNHF01000002">
    <property type="protein sequence ID" value="SDM31096.1"/>
    <property type="molecule type" value="Genomic_DNA"/>
</dbReference>
<dbReference type="RefSeq" id="WP_074598968.1">
    <property type="nucleotide sequence ID" value="NZ_FNHF01000002.1"/>
</dbReference>
<protein>
    <submittedName>
        <fullName evidence="2">Glycerophosphoryl diester phosphodiesterase</fullName>
    </submittedName>
</protein>
<dbReference type="Gene3D" id="3.20.20.190">
    <property type="entry name" value="Phosphatidylinositol (PI) phosphodiesterase"/>
    <property type="match status" value="1"/>
</dbReference>
<name>A0A1G9S6I9_9BACI</name>
<keyword evidence="3" id="KW-1185">Reference proteome</keyword>
<dbReference type="SUPFAM" id="SSF51695">
    <property type="entry name" value="PLC-like phosphodiesterases"/>
    <property type="match status" value="1"/>
</dbReference>
<gene>
    <name evidence="2" type="ORF">SAMN05216244_2307</name>
</gene>
<proteinExistence type="predicted"/>
<accession>A0A1G9S6I9</accession>
<dbReference type="InterPro" id="IPR030395">
    <property type="entry name" value="GP_PDE_dom"/>
</dbReference>
<dbReference type="PANTHER" id="PTHR46211:SF7">
    <property type="entry name" value="GLYCEROPHOSPHODIESTER PHOSPHODIESTERASE"/>
    <property type="match status" value="1"/>
</dbReference>
<sequence length="303" mass="33925">MKKFVTYLAVSAAVMGGASQIGTVQAEAAGGETDLPFPEERVLNISHRGASGYAPEHTIAAYELGVEMKADYIEIDLQMTKDGELIAMHDETVDRTTDGTGRVGEMTLGEIKQLDAGSWFNEQYPELAKPEYAGLEVPTLREIFDHFGKSKHYYIETKSPDVYPGMEEKLADLLEDYKLTGVNGRSSNVIIQSFSQESLLKMNEINQAIPLVQLISRPDQEGTSRLGEIAEYAIGVGPSFNRIKQMENGANYIRQVRDKGLLIHPYTINTEEDMRLALEWGVTGVFTNYPDRFRQVLKEYRLD</sequence>